<keyword evidence="3" id="KW-0540">Nuclease</keyword>
<dbReference type="GO" id="GO:0003676">
    <property type="term" value="F:nucleic acid binding"/>
    <property type="evidence" value="ECO:0007669"/>
    <property type="project" value="InterPro"/>
</dbReference>
<evidence type="ECO:0000256" key="4">
    <source>
        <dbReference type="ARBA" id="ARBA00022759"/>
    </source>
</evidence>
<dbReference type="PROSITE" id="PS50994">
    <property type="entry name" value="INTEGRASE"/>
    <property type="match status" value="1"/>
</dbReference>
<dbReference type="InterPro" id="IPR041373">
    <property type="entry name" value="RT_RNaseH"/>
</dbReference>
<dbReference type="InterPro" id="IPR001584">
    <property type="entry name" value="Integrase_cat-core"/>
</dbReference>
<evidence type="ECO:0000256" key="3">
    <source>
        <dbReference type="ARBA" id="ARBA00022722"/>
    </source>
</evidence>
<dbReference type="InterPro" id="IPR050951">
    <property type="entry name" value="Retrovirus_Pol_polyprotein"/>
</dbReference>
<dbReference type="Gene3D" id="1.10.340.70">
    <property type="match status" value="2"/>
</dbReference>
<evidence type="ECO:0000256" key="5">
    <source>
        <dbReference type="ARBA" id="ARBA00022801"/>
    </source>
</evidence>
<dbReference type="Gene3D" id="3.30.70.270">
    <property type="match status" value="2"/>
</dbReference>
<dbReference type="Gene3D" id="3.30.420.10">
    <property type="entry name" value="Ribonuclease H-like superfamily/Ribonuclease H"/>
    <property type="match status" value="2"/>
</dbReference>
<accession>A0A2N9FCS7</accession>
<dbReference type="EMBL" id="OIVN01000722">
    <property type="protein sequence ID" value="SPC84594.1"/>
    <property type="molecule type" value="Genomic_DNA"/>
</dbReference>
<dbReference type="InterPro" id="IPR041588">
    <property type="entry name" value="Integrase_H2C2"/>
</dbReference>
<dbReference type="Pfam" id="PF17921">
    <property type="entry name" value="Integrase_H2C2"/>
    <property type="match status" value="1"/>
</dbReference>
<feature type="region of interest" description="Disordered" evidence="7">
    <location>
        <begin position="1"/>
        <end position="47"/>
    </location>
</feature>
<dbReference type="PANTHER" id="PTHR37984:SF5">
    <property type="entry name" value="PROTEIN NYNRIN-LIKE"/>
    <property type="match status" value="1"/>
</dbReference>
<evidence type="ECO:0000259" key="8">
    <source>
        <dbReference type="PROSITE" id="PS50994"/>
    </source>
</evidence>
<evidence type="ECO:0000256" key="7">
    <source>
        <dbReference type="SAM" id="MobiDB-lite"/>
    </source>
</evidence>
<dbReference type="SUPFAM" id="SSF56672">
    <property type="entry name" value="DNA/RNA polymerases"/>
    <property type="match status" value="1"/>
</dbReference>
<dbReference type="Pfam" id="PF13456">
    <property type="entry name" value="RVT_3"/>
    <property type="match status" value="1"/>
</dbReference>
<dbReference type="InterPro" id="IPR043502">
    <property type="entry name" value="DNA/RNA_pol_sf"/>
</dbReference>
<dbReference type="InterPro" id="IPR002156">
    <property type="entry name" value="RNaseH_domain"/>
</dbReference>
<dbReference type="GO" id="GO:0004523">
    <property type="term" value="F:RNA-DNA hybrid ribonuclease activity"/>
    <property type="evidence" value="ECO:0007669"/>
    <property type="project" value="InterPro"/>
</dbReference>
<keyword evidence="4" id="KW-0255">Endonuclease</keyword>
<feature type="domain" description="Integrase catalytic" evidence="8">
    <location>
        <begin position="1282"/>
        <end position="1441"/>
    </location>
</feature>
<gene>
    <name evidence="9" type="ORF">FSB_LOCUS12476</name>
</gene>
<feature type="compositionally biased region" description="Basic and acidic residues" evidence="7">
    <location>
        <begin position="10"/>
        <end position="22"/>
    </location>
</feature>
<feature type="compositionally biased region" description="Basic and acidic residues" evidence="7">
    <location>
        <begin position="286"/>
        <end position="296"/>
    </location>
</feature>
<evidence type="ECO:0000256" key="6">
    <source>
        <dbReference type="ARBA" id="ARBA00022918"/>
    </source>
</evidence>
<dbReference type="GO" id="GO:0003964">
    <property type="term" value="F:RNA-directed DNA polymerase activity"/>
    <property type="evidence" value="ECO:0007669"/>
    <property type="project" value="UniProtKB-KW"/>
</dbReference>
<dbReference type="CDD" id="cd01647">
    <property type="entry name" value="RT_LTR"/>
    <property type="match status" value="1"/>
</dbReference>
<organism evidence="9">
    <name type="scientific">Fagus sylvatica</name>
    <name type="common">Beechnut</name>
    <dbReference type="NCBI Taxonomy" id="28930"/>
    <lineage>
        <taxon>Eukaryota</taxon>
        <taxon>Viridiplantae</taxon>
        <taxon>Streptophyta</taxon>
        <taxon>Embryophyta</taxon>
        <taxon>Tracheophyta</taxon>
        <taxon>Spermatophyta</taxon>
        <taxon>Magnoliopsida</taxon>
        <taxon>eudicotyledons</taxon>
        <taxon>Gunneridae</taxon>
        <taxon>Pentapetalae</taxon>
        <taxon>rosids</taxon>
        <taxon>fabids</taxon>
        <taxon>Fagales</taxon>
        <taxon>Fagaceae</taxon>
        <taxon>Fagus</taxon>
    </lineage>
</organism>
<evidence type="ECO:0000313" key="9">
    <source>
        <dbReference type="EMBL" id="SPC84594.1"/>
    </source>
</evidence>
<reference evidence="9" key="1">
    <citation type="submission" date="2018-02" db="EMBL/GenBank/DDBJ databases">
        <authorList>
            <person name="Cohen D.B."/>
            <person name="Kent A.D."/>
        </authorList>
    </citation>
    <scope>NUCLEOTIDE SEQUENCE</scope>
</reference>
<dbReference type="Pfam" id="PF00078">
    <property type="entry name" value="RVT_1"/>
    <property type="match status" value="1"/>
</dbReference>
<dbReference type="PANTHER" id="PTHR37984">
    <property type="entry name" value="PROTEIN CBG26694"/>
    <property type="match status" value="1"/>
</dbReference>
<proteinExistence type="predicted"/>
<dbReference type="InterPro" id="IPR000477">
    <property type="entry name" value="RT_dom"/>
</dbReference>
<name>A0A2N9FCS7_FAGSY</name>
<protein>
    <recommendedName>
        <fullName evidence="8">Integrase catalytic domain-containing protein</fullName>
    </recommendedName>
</protein>
<feature type="compositionally biased region" description="Polar residues" evidence="7">
    <location>
        <begin position="297"/>
        <end position="307"/>
    </location>
</feature>
<evidence type="ECO:0000256" key="2">
    <source>
        <dbReference type="ARBA" id="ARBA00022695"/>
    </source>
</evidence>
<dbReference type="InterPro" id="IPR043128">
    <property type="entry name" value="Rev_trsase/Diguanyl_cyclase"/>
</dbReference>
<evidence type="ECO:0000256" key="1">
    <source>
        <dbReference type="ARBA" id="ARBA00022679"/>
    </source>
</evidence>
<feature type="region of interest" description="Disordered" evidence="7">
    <location>
        <begin position="81"/>
        <end position="103"/>
    </location>
</feature>
<keyword evidence="1" id="KW-0808">Transferase</keyword>
<dbReference type="Gene3D" id="3.10.10.10">
    <property type="entry name" value="HIV Type 1 Reverse Transcriptase, subunit A, domain 1"/>
    <property type="match status" value="1"/>
</dbReference>
<keyword evidence="2" id="KW-0548">Nucleotidyltransferase</keyword>
<dbReference type="InterPro" id="IPR036397">
    <property type="entry name" value="RNaseH_sf"/>
</dbReference>
<dbReference type="Pfam" id="PF03732">
    <property type="entry name" value="Retrotrans_gag"/>
    <property type="match status" value="1"/>
</dbReference>
<keyword evidence="6" id="KW-0695">RNA-directed DNA polymerase</keyword>
<keyword evidence="5" id="KW-0378">Hydrolase</keyword>
<dbReference type="Pfam" id="PF00665">
    <property type="entry name" value="rve"/>
    <property type="match status" value="1"/>
</dbReference>
<sequence>MPPKLRQRKSQREVSIHMEHSQAKSATNVQGQDPPQPPPNDPNHEVLPTNLMLELIQSLQQNQSELAEAIKQLKEKDVGTKTLPQNEEGNQEKPHQDSGSHEKETTFVTMLDVANLLKQEREKNPKEPRLFVRKPPYPTELLKQPYPEKYIVPTFSRFDGRKGSALVHINKFIDSMGAYAGNGDLCLREFSKSLDDRAYTWYTTLPPGSVKVWEDMVELFCGKYFQAGEKITLVNLHTTKQASGEDLLRYIHRFRDISLDCYANYEEGELVGLLQKARKTALSVKPHAEKPKEKKSQPQVLTVSTVNNKRKKSNERSFEEPPPIPCTLEEMMAILNKWVADGIIKLPEAPKKVTEEDKKNPKFCYFHQYVHHSTADCWTLRRKFHEKIQDGTLELPQAKQKVHIDPFLKHKDRAVVSVVIHGSASDADMDEPVAANSAMTPAAIKTLQRNPRFRSLFNQLGLNPEARIAATEAIMAIAVDSGAHCFTAETHASRAFLETTNAITFTDEDMEVQYPDHRRPLYLSATINEVQVRRALVDTGSCINLIPLSTIQAAEISQKKILRGTYGDKRSAGQKLLSARVNRSVYASVYRMGALFSAYEGARGPIIPNKRPPNQKRESYSPHVSLPVSISASLSLEERMHLVELLKEYQDVFAWQYDEMPGIDPKLVAHSLNVEPGTRPVVQPMRTFPSGGRSSNYSRGEEAAFSWFYQANTTPTLLVMQCSPFMDGFSGYNQIFMSPRDAEKTAFRTPIGNFYYTVMPFGLKNAGATYQRTMTAMFHDMMHREIEDYVDDIVVKSKTRENHFGILKKRGIDVDPARASTIATMKPPTTHKELKSFLGKLSYIRRFIPSLAAVTSAFSPLLKKGTPFHWSTECQEAFEKAQEDDNGVEQPIYYVSHTLKDVESRYLGAERSCLALIYASQRLRHYFLAHKVQLMTKSHPIRSLLQRPVLSGRLAQWLLQLSQYEIIAETPTAIKSQAIADLLAQFPGEDSQSISDEVPGEINEVFLAAEYETYLAGVAIAYEMGIKHLRVIGDSNLVVCQARGEFSLNEPSLAPYRALAQKLEAKFSTFEIEHAQRNENRYADALATLGSQITFKGEEMDVTICKKIEPITESLKKEFEELSPDQEDWRVPIKAKLILLGGVLVRCISIEEAKEKLLEVHEKTCGNGGTVSLYRRLQRLGYFWPNMCAEAVEVQSQCPTCQFHYSNEEVCATFASTDWRTPFLKYLLEGILPSNSKDVYRLKSYYWPTMKTDAADFVKTCHTCQVQANLIHTHPTSLQNMATPWPFHTWGLDLIGPINPASDGYIWILLATKYFTKWVEAIPLRKATGAAVANFIREHIITCFGIPYKLITDNGTPFINKDVREVLKHYQVKHRRSTPYYPQGNGQAEATNRMLLRILSKMVFDYGNDWRAHLADVLWAYWSSPKTATGFTPFSLVYGTDTISPTELVVSSPRVMQRCELEVDANMCAEARMADLEGLDETRDLAKVRSQRNYQKMANVYSKALRIRVFVEGQMVLKAAEFVRRNLPSPSKFSPNWDGPYIIREAHGSGYYRLSKSDGTALADPINGKWLKHYYS</sequence>
<feature type="compositionally biased region" description="Basic and acidic residues" evidence="7">
    <location>
        <begin position="90"/>
        <end position="103"/>
    </location>
</feature>
<dbReference type="InterPro" id="IPR005162">
    <property type="entry name" value="Retrotrans_gag_dom"/>
</dbReference>
<dbReference type="GO" id="GO:0015074">
    <property type="term" value="P:DNA integration"/>
    <property type="evidence" value="ECO:0007669"/>
    <property type="project" value="InterPro"/>
</dbReference>
<dbReference type="InterPro" id="IPR012337">
    <property type="entry name" value="RNaseH-like_sf"/>
</dbReference>
<dbReference type="SUPFAM" id="SSF53098">
    <property type="entry name" value="Ribonuclease H-like"/>
    <property type="match status" value="2"/>
</dbReference>
<feature type="region of interest" description="Disordered" evidence="7">
    <location>
        <begin position="284"/>
        <end position="323"/>
    </location>
</feature>
<dbReference type="Pfam" id="PF17917">
    <property type="entry name" value="RT_RNaseH"/>
    <property type="match status" value="1"/>
</dbReference>